<evidence type="ECO:0000313" key="8">
    <source>
        <dbReference type="EMBL" id="OGY94274.1"/>
    </source>
</evidence>
<dbReference type="GO" id="GO:0008236">
    <property type="term" value="F:serine-type peptidase activity"/>
    <property type="evidence" value="ECO:0007669"/>
    <property type="project" value="UniProtKB-KW"/>
</dbReference>
<feature type="domain" description="PDZ" evidence="7">
    <location>
        <begin position="125"/>
        <end position="193"/>
    </location>
</feature>
<dbReference type="GO" id="GO:0030288">
    <property type="term" value="C:outer membrane-bounded periplasmic space"/>
    <property type="evidence" value="ECO:0007669"/>
    <property type="project" value="TreeGrafter"/>
</dbReference>
<feature type="transmembrane region" description="Helical" evidence="6">
    <location>
        <begin position="25"/>
        <end position="43"/>
    </location>
</feature>
<gene>
    <name evidence="8" type="ORF">A2406_02130</name>
</gene>
<dbReference type="FunFam" id="2.30.42.10:FF:000063">
    <property type="entry name" value="Peptidase, S41 family"/>
    <property type="match status" value="1"/>
</dbReference>
<dbReference type="InterPro" id="IPR005151">
    <property type="entry name" value="Tail-specific_protease"/>
</dbReference>
<dbReference type="SUPFAM" id="SSF52096">
    <property type="entry name" value="ClpP/crotonase"/>
    <property type="match status" value="1"/>
</dbReference>
<evidence type="ECO:0000259" key="7">
    <source>
        <dbReference type="PROSITE" id="PS50106"/>
    </source>
</evidence>
<evidence type="ECO:0000256" key="1">
    <source>
        <dbReference type="ARBA" id="ARBA00009179"/>
    </source>
</evidence>
<keyword evidence="6" id="KW-0472">Membrane</keyword>
<proteinExistence type="inferred from homology"/>
<evidence type="ECO:0000256" key="2">
    <source>
        <dbReference type="ARBA" id="ARBA00022670"/>
    </source>
</evidence>
<comment type="similarity">
    <text evidence="1 5">Belongs to the peptidase S41A family.</text>
</comment>
<dbReference type="InterPro" id="IPR041489">
    <property type="entry name" value="PDZ_6"/>
</dbReference>
<dbReference type="InterPro" id="IPR029045">
    <property type="entry name" value="ClpP/crotonase-like_dom_sf"/>
</dbReference>
<name>A0A1G2BYQ4_9BACT</name>
<dbReference type="Gene3D" id="3.30.750.44">
    <property type="match status" value="1"/>
</dbReference>
<dbReference type="NCBIfam" id="TIGR00225">
    <property type="entry name" value="prc"/>
    <property type="match status" value="1"/>
</dbReference>
<dbReference type="PANTHER" id="PTHR32060">
    <property type="entry name" value="TAIL-SPECIFIC PROTEASE"/>
    <property type="match status" value="1"/>
</dbReference>
<comment type="caution">
    <text evidence="8">The sequence shown here is derived from an EMBL/GenBank/DDBJ whole genome shotgun (WGS) entry which is preliminary data.</text>
</comment>
<keyword evidence="4 5" id="KW-0720">Serine protease</keyword>
<dbReference type="Gene3D" id="3.90.226.10">
    <property type="entry name" value="2-enoyl-CoA Hydratase, Chain A, domain 1"/>
    <property type="match status" value="1"/>
</dbReference>
<dbReference type="GO" id="GO:0004175">
    <property type="term" value="F:endopeptidase activity"/>
    <property type="evidence" value="ECO:0007669"/>
    <property type="project" value="TreeGrafter"/>
</dbReference>
<evidence type="ECO:0000256" key="3">
    <source>
        <dbReference type="ARBA" id="ARBA00022801"/>
    </source>
</evidence>
<keyword evidence="6" id="KW-0812">Transmembrane</keyword>
<sequence length="422" mass="46613">MDQFSTSIQPTNKDRGPWWKKPMKFYTYIFLLVVIFIIGLSVGSSSDKPQDSQQVIQKTSQELKSLFANRSDINVGLFEEVWNILHDDYLDKASINDQDLFYGAVAGMVDALGDSNSTFFDPEITEEFTRELDGTFFGIGAEIGRRDDVLVIIAPLADSPAEQAGLKSGDIILAIDGQDTSSIASAAAAALIRGEEGSEVVLNVYTKGSDAAREIKIIRQKIDIPSVIYNMEDDIAIVKITHFNDDTDERFEKVAQQILKDNPSGLIVDVRNNPGGFLNIAVEIASYWLEPGQVVVRETFSDKRKDQDYSSVKRSSLAHLKTIILVNEGSASASEIVAGALQDYKLAKVVGMVTFGKGSVQQLIDLEDKSSIKLTVARWLTPNGRTIEGQGISPDYEVDLTVEDYENERDPQLDKAKELILE</sequence>
<dbReference type="InterPro" id="IPR001478">
    <property type="entry name" value="PDZ"/>
</dbReference>
<dbReference type="SMART" id="SM00228">
    <property type="entry name" value="PDZ"/>
    <property type="match status" value="1"/>
</dbReference>
<dbReference type="Gene3D" id="2.30.42.10">
    <property type="match status" value="1"/>
</dbReference>
<dbReference type="PROSITE" id="PS50106">
    <property type="entry name" value="PDZ"/>
    <property type="match status" value="1"/>
</dbReference>
<evidence type="ECO:0000313" key="9">
    <source>
        <dbReference type="Proteomes" id="UP000177626"/>
    </source>
</evidence>
<protein>
    <recommendedName>
        <fullName evidence="7">PDZ domain-containing protein</fullName>
    </recommendedName>
</protein>
<keyword evidence="2 5" id="KW-0645">Protease</keyword>
<dbReference type="SUPFAM" id="SSF50156">
    <property type="entry name" value="PDZ domain-like"/>
    <property type="match status" value="1"/>
</dbReference>
<dbReference type="Pfam" id="PF17820">
    <property type="entry name" value="PDZ_6"/>
    <property type="match status" value="1"/>
</dbReference>
<organism evidence="8 9">
    <name type="scientific">Candidatus Komeilibacteria bacterium RIFOXYC1_FULL_37_11</name>
    <dbReference type="NCBI Taxonomy" id="1798555"/>
    <lineage>
        <taxon>Bacteria</taxon>
        <taxon>Candidatus Komeiliibacteriota</taxon>
    </lineage>
</organism>
<dbReference type="GO" id="GO:0006508">
    <property type="term" value="P:proteolysis"/>
    <property type="evidence" value="ECO:0007669"/>
    <property type="project" value="UniProtKB-KW"/>
</dbReference>
<keyword evidence="6" id="KW-1133">Transmembrane helix</keyword>
<dbReference type="EMBL" id="MHKQ01000010">
    <property type="protein sequence ID" value="OGY94274.1"/>
    <property type="molecule type" value="Genomic_DNA"/>
</dbReference>
<evidence type="ECO:0000256" key="6">
    <source>
        <dbReference type="SAM" id="Phobius"/>
    </source>
</evidence>
<dbReference type="GO" id="GO:0007165">
    <property type="term" value="P:signal transduction"/>
    <property type="evidence" value="ECO:0007669"/>
    <property type="project" value="TreeGrafter"/>
</dbReference>
<dbReference type="PANTHER" id="PTHR32060:SF30">
    <property type="entry name" value="CARBOXY-TERMINAL PROCESSING PROTEASE CTPA"/>
    <property type="match status" value="1"/>
</dbReference>
<accession>A0A1G2BYQ4</accession>
<dbReference type="InterPro" id="IPR036034">
    <property type="entry name" value="PDZ_sf"/>
</dbReference>
<dbReference type="CDD" id="cd07560">
    <property type="entry name" value="Peptidase_S41_CPP"/>
    <property type="match status" value="1"/>
</dbReference>
<dbReference type="Proteomes" id="UP000177626">
    <property type="component" value="Unassembled WGS sequence"/>
</dbReference>
<dbReference type="AlphaFoldDB" id="A0A1G2BYQ4"/>
<dbReference type="Pfam" id="PF03572">
    <property type="entry name" value="Peptidase_S41"/>
    <property type="match status" value="1"/>
</dbReference>
<dbReference type="CDD" id="cd06782">
    <property type="entry name" value="cpPDZ_CPP-like"/>
    <property type="match status" value="1"/>
</dbReference>
<reference evidence="8 9" key="1">
    <citation type="journal article" date="2016" name="Nat. Commun.">
        <title>Thousands of microbial genomes shed light on interconnected biogeochemical processes in an aquifer system.</title>
        <authorList>
            <person name="Anantharaman K."/>
            <person name="Brown C.T."/>
            <person name="Hug L.A."/>
            <person name="Sharon I."/>
            <person name="Castelle C.J."/>
            <person name="Probst A.J."/>
            <person name="Thomas B.C."/>
            <person name="Singh A."/>
            <person name="Wilkins M.J."/>
            <person name="Karaoz U."/>
            <person name="Brodie E.L."/>
            <person name="Williams K.H."/>
            <person name="Hubbard S.S."/>
            <person name="Banfield J.F."/>
        </authorList>
    </citation>
    <scope>NUCLEOTIDE SEQUENCE [LARGE SCALE GENOMIC DNA]</scope>
</reference>
<dbReference type="SMART" id="SM00245">
    <property type="entry name" value="TSPc"/>
    <property type="match status" value="1"/>
</dbReference>
<evidence type="ECO:0000256" key="4">
    <source>
        <dbReference type="ARBA" id="ARBA00022825"/>
    </source>
</evidence>
<keyword evidence="3 5" id="KW-0378">Hydrolase</keyword>
<evidence type="ECO:0000256" key="5">
    <source>
        <dbReference type="RuleBase" id="RU004404"/>
    </source>
</evidence>
<dbReference type="InterPro" id="IPR004447">
    <property type="entry name" value="Peptidase_S41A"/>
</dbReference>